<feature type="transmembrane region" description="Helical" evidence="1">
    <location>
        <begin position="12"/>
        <end position="35"/>
    </location>
</feature>
<evidence type="ECO:0000313" key="3">
    <source>
        <dbReference type="Proteomes" id="UP000049685"/>
    </source>
</evidence>
<feature type="transmembrane region" description="Helical" evidence="1">
    <location>
        <begin position="79"/>
        <end position="104"/>
    </location>
</feature>
<name>A0A9P1L0M8_PARSO</name>
<feature type="transmembrane region" description="Helical" evidence="1">
    <location>
        <begin position="41"/>
        <end position="67"/>
    </location>
</feature>
<dbReference type="Proteomes" id="UP000049685">
    <property type="component" value="Unassembled WGS sequence"/>
</dbReference>
<protein>
    <submittedName>
        <fullName evidence="2">Uncharacterized protein</fullName>
    </submittedName>
</protein>
<dbReference type="AlphaFoldDB" id="A0A9P1L0M8"/>
<proteinExistence type="predicted"/>
<keyword evidence="1" id="KW-1133">Transmembrane helix</keyword>
<dbReference type="EMBL" id="CDNY01000003">
    <property type="protein sequence ID" value="CEO33716.1"/>
    <property type="molecule type" value="Genomic_DNA"/>
</dbReference>
<keyword evidence="1" id="KW-0472">Membrane</keyword>
<evidence type="ECO:0000256" key="1">
    <source>
        <dbReference type="SAM" id="Phobius"/>
    </source>
</evidence>
<accession>A0A9P1L0M8</accession>
<keyword evidence="1" id="KW-0812">Transmembrane</keyword>
<reference evidence="3" key="1">
    <citation type="submission" date="2015-01" db="EMBL/GenBank/DDBJ databases">
        <authorList>
            <person name="Aslett A.Martin."/>
            <person name="De Silva Nishadi"/>
        </authorList>
    </citation>
    <scope>NUCLEOTIDE SEQUENCE [LARGE SCALE GENOMIC DNA]</scope>
    <source>
        <strain evidence="3">UMC4404</strain>
    </source>
</reference>
<gene>
    <name evidence="2" type="ORF">UMC4404_16961</name>
</gene>
<dbReference type="RefSeq" id="WP_055339698.1">
    <property type="nucleotide sequence ID" value="NZ_CDNM01000030.1"/>
</dbReference>
<evidence type="ECO:0000313" key="2">
    <source>
        <dbReference type="EMBL" id="CEO33716.1"/>
    </source>
</evidence>
<comment type="caution">
    <text evidence="2">The sequence shown here is derived from an EMBL/GenBank/DDBJ whole genome shotgun (WGS) entry which is preliminary data.</text>
</comment>
<organism evidence="2 3">
    <name type="scientific">Paraclostridium sordellii</name>
    <name type="common">Clostridium sordellii</name>
    <dbReference type="NCBI Taxonomy" id="1505"/>
    <lineage>
        <taxon>Bacteria</taxon>
        <taxon>Bacillati</taxon>
        <taxon>Bacillota</taxon>
        <taxon>Clostridia</taxon>
        <taxon>Peptostreptococcales</taxon>
        <taxon>Peptostreptococcaceae</taxon>
        <taxon>Paraclostridium</taxon>
    </lineage>
</organism>
<sequence>MFKDKIKRFKFFICGNIILATIIGIYAQGIASYIIGDSLSGYLYLYWLTILTVISIVLFLIVPILTYRFVKKSATKKQIFTLYLIANSFIGISTSMFSIFVLVMTCG</sequence>